<dbReference type="Pfam" id="PF14534">
    <property type="entry name" value="DUF4440"/>
    <property type="match status" value="1"/>
</dbReference>
<feature type="transmembrane region" description="Helical" evidence="1">
    <location>
        <begin position="6"/>
        <end position="34"/>
    </location>
</feature>
<comment type="caution">
    <text evidence="3">The sequence shown here is derived from an EMBL/GenBank/DDBJ whole genome shotgun (WGS) entry which is preliminary data.</text>
</comment>
<evidence type="ECO:0000313" key="4">
    <source>
        <dbReference type="Proteomes" id="UP000584867"/>
    </source>
</evidence>
<feature type="transmembrane region" description="Helical" evidence="1">
    <location>
        <begin position="103"/>
        <end position="121"/>
    </location>
</feature>
<dbReference type="AlphaFoldDB" id="A0A7W7ZSW4"/>
<sequence>MVATAVVVVAAVVAAAVVAAAVVAAVVVAAVVVADITRTRRPSSGILMHHSRMRVLLDESRRQQRQVQSQLAVIVAKGCTLALAASAHSQPFRKYNFPMHRAMIPRLFLATALLVPAGMLAQNTPAATAPAPGDPLSSQFKINPVTTPTISPSTLELIKLEGQFSDSVVQGGGKAFASWFADDGVTLNNGKPAVLGLTAIAAAANWDPKTYQLSWYAEGAQMGPSGDTGFTWGHYDAHAHDAKGQPVTLSGRYITFWKKVAGKWKVALDASAEDAPVAGDCCKLPTP</sequence>
<feature type="domain" description="DUF4440" evidence="2">
    <location>
        <begin position="158"/>
        <end position="266"/>
    </location>
</feature>
<name>A0A7W7ZSW4_9BACT</name>
<dbReference type="InterPro" id="IPR032710">
    <property type="entry name" value="NTF2-like_dom_sf"/>
</dbReference>
<keyword evidence="3" id="KW-0413">Isomerase</keyword>
<dbReference type="RefSeq" id="WP_311733111.1">
    <property type="nucleotide sequence ID" value="NZ_JACHIO010000012.1"/>
</dbReference>
<evidence type="ECO:0000259" key="2">
    <source>
        <dbReference type="Pfam" id="PF14534"/>
    </source>
</evidence>
<proteinExistence type="predicted"/>
<evidence type="ECO:0000256" key="1">
    <source>
        <dbReference type="SAM" id="Phobius"/>
    </source>
</evidence>
<dbReference type="Proteomes" id="UP000584867">
    <property type="component" value="Unassembled WGS sequence"/>
</dbReference>
<dbReference type="GO" id="GO:0016853">
    <property type="term" value="F:isomerase activity"/>
    <property type="evidence" value="ECO:0007669"/>
    <property type="project" value="UniProtKB-KW"/>
</dbReference>
<reference evidence="3 4" key="1">
    <citation type="submission" date="2020-08" db="EMBL/GenBank/DDBJ databases">
        <title>Genomic Encyclopedia of Type Strains, Phase IV (KMG-V): Genome sequencing to study the core and pangenomes of soil and plant-associated prokaryotes.</title>
        <authorList>
            <person name="Whitman W."/>
        </authorList>
    </citation>
    <scope>NUCLEOTIDE SEQUENCE [LARGE SCALE GENOMIC DNA]</scope>
    <source>
        <strain evidence="3 4">X5P3</strain>
    </source>
</reference>
<keyword evidence="1" id="KW-0812">Transmembrane</keyword>
<keyword evidence="1" id="KW-0472">Membrane</keyword>
<protein>
    <submittedName>
        <fullName evidence="3">Ketosteroid isomerase-like protein</fullName>
    </submittedName>
</protein>
<dbReference type="SUPFAM" id="SSF54427">
    <property type="entry name" value="NTF2-like"/>
    <property type="match status" value="1"/>
</dbReference>
<organism evidence="3 4">
    <name type="scientific">Granulicella mallensis</name>
    <dbReference type="NCBI Taxonomy" id="940614"/>
    <lineage>
        <taxon>Bacteria</taxon>
        <taxon>Pseudomonadati</taxon>
        <taxon>Acidobacteriota</taxon>
        <taxon>Terriglobia</taxon>
        <taxon>Terriglobales</taxon>
        <taxon>Acidobacteriaceae</taxon>
        <taxon>Granulicella</taxon>
    </lineage>
</organism>
<dbReference type="EMBL" id="JACHIO010000012">
    <property type="protein sequence ID" value="MBB5064661.1"/>
    <property type="molecule type" value="Genomic_DNA"/>
</dbReference>
<dbReference type="InterPro" id="IPR027843">
    <property type="entry name" value="DUF4440"/>
</dbReference>
<evidence type="ECO:0000313" key="3">
    <source>
        <dbReference type="EMBL" id="MBB5064661.1"/>
    </source>
</evidence>
<dbReference type="Gene3D" id="3.10.450.50">
    <property type="match status" value="1"/>
</dbReference>
<accession>A0A7W7ZSW4</accession>
<gene>
    <name evidence="3" type="ORF">HDF15_003021</name>
</gene>
<keyword evidence="1" id="KW-1133">Transmembrane helix</keyword>